<keyword evidence="2 4" id="KW-0378">Hydrolase</keyword>
<dbReference type="Gene3D" id="3.20.20.80">
    <property type="entry name" value="Glycosidases"/>
    <property type="match status" value="1"/>
</dbReference>
<dbReference type="Proteomes" id="UP000277671">
    <property type="component" value="Unassembled WGS sequence"/>
</dbReference>
<proteinExistence type="inferred from homology"/>
<dbReference type="SUPFAM" id="SSF51445">
    <property type="entry name" value="(Trans)glycosidases"/>
    <property type="match status" value="1"/>
</dbReference>
<feature type="compositionally biased region" description="Low complexity" evidence="5">
    <location>
        <begin position="38"/>
        <end position="54"/>
    </location>
</feature>
<feature type="region of interest" description="Disordered" evidence="5">
    <location>
        <begin position="36"/>
        <end position="59"/>
    </location>
</feature>
<sequence length="380" mass="43430">MARLTVPRVVVALIGVLLLTYAFVVAPRTAPRWGADVGSGVAATTGPGGSSSPSPRERELFPPAGKVFVGVMTHEGAYDFGAVDDFAEAAGRQPQVMLFSADWAVARFDRALFDRVRDRGMMPMLAWEPWDYRIDEQAREQDLDQREIDEIRSDQPDYRLSRIIRGDLDDYLLSWAEGIKSLDYPVAIRFAHEMNGDWYPWSEAANGNRRGEYVKAWRHLHDLFRTAGAENVTWVWSPNVQWDESNPPLETLYPGDEYVDWLGLSGYYGTGYFSDYRSFDEIFDETIDEMRTFSERPLVITETAAADDNGRKVEWIEETFQLLPRHKDIIGLIWFEVDKELDWRIVSSRAASRAFAEGVAASRYDVRWSPETVPRTTFVD</sequence>
<keyword evidence="3 4" id="KW-0326">Glycosidase</keyword>
<feature type="active site" description="Nucleophile" evidence="4">
    <location>
        <position position="302"/>
    </location>
</feature>
<evidence type="ECO:0000256" key="2">
    <source>
        <dbReference type="ARBA" id="ARBA00022801"/>
    </source>
</evidence>
<name>A0A495JBC0_9ACTN</name>
<feature type="domain" description="GH26" evidence="6">
    <location>
        <begin position="50"/>
        <end position="365"/>
    </location>
</feature>
<feature type="active site" description="Proton donor" evidence="4">
    <location>
        <position position="193"/>
    </location>
</feature>
<dbReference type="InterPro" id="IPR017853">
    <property type="entry name" value="GH"/>
</dbReference>
<dbReference type="Pfam" id="PF02156">
    <property type="entry name" value="Glyco_hydro_26"/>
    <property type="match status" value="1"/>
</dbReference>
<protein>
    <submittedName>
        <fullName evidence="7">Glycosyl hydrolase family 26</fullName>
    </submittedName>
</protein>
<keyword evidence="8" id="KW-1185">Reference proteome</keyword>
<dbReference type="InterPro" id="IPR022790">
    <property type="entry name" value="GH26_dom"/>
</dbReference>
<evidence type="ECO:0000256" key="1">
    <source>
        <dbReference type="ARBA" id="ARBA00007754"/>
    </source>
</evidence>
<dbReference type="OrthoDB" id="9816550at2"/>
<gene>
    <name evidence="7" type="ORF">BDK92_0524</name>
</gene>
<evidence type="ECO:0000256" key="4">
    <source>
        <dbReference type="PROSITE-ProRule" id="PRU01100"/>
    </source>
</evidence>
<dbReference type="PROSITE" id="PS51764">
    <property type="entry name" value="GH26"/>
    <property type="match status" value="1"/>
</dbReference>
<evidence type="ECO:0000313" key="8">
    <source>
        <dbReference type="Proteomes" id="UP000277671"/>
    </source>
</evidence>
<dbReference type="PANTHER" id="PTHR40079:SF4">
    <property type="entry name" value="GH26 DOMAIN-CONTAINING PROTEIN-RELATED"/>
    <property type="match status" value="1"/>
</dbReference>
<dbReference type="InterPro" id="IPR000805">
    <property type="entry name" value="Glyco_hydro_26"/>
</dbReference>
<dbReference type="AlphaFoldDB" id="A0A495JBC0"/>
<comment type="similarity">
    <text evidence="1 4">Belongs to the glycosyl hydrolase 26 family.</text>
</comment>
<dbReference type="EMBL" id="RBKT01000001">
    <property type="protein sequence ID" value="RKR86300.1"/>
    <property type="molecule type" value="Genomic_DNA"/>
</dbReference>
<dbReference type="RefSeq" id="WP_121154218.1">
    <property type="nucleotide sequence ID" value="NZ_RBKT01000001.1"/>
</dbReference>
<accession>A0A495JBC0</accession>
<dbReference type="PANTHER" id="PTHR40079">
    <property type="entry name" value="MANNAN ENDO-1,4-BETA-MANNOSIDASE E-RELATED"/>
    <property type="match status" value="1"/>
</dbReference>
<reference evidence="7 8" key="1">
    <citation type="submission" date="2018-10" db="EMBL/GenBank/DDBJ databases">
        <title>Sequencing the genomes of 1000 actinobacteria strains.</title>
        <authorList>
            <person name="Klenk H.-P."/>
        </authorList>
    </citation>
    <scope>NUCLEOTIDE SEQUENCE [LARGE SCALE GENOMIC DNA]</scope>
    <source>
        <strain evidence="7 8">DSM 45175</strain>
    </source>
</reference>
<evidence type="ECO:0000256" key="5">
    <source>
        <dbReference type="SAM" id="MobiDB-lite"/>
    </source>
</evidence>
<comment type="caution">
    <text evidence="7">The sequence shown here is derived from an EMBL/GenBank/DDBJ whole genome shotgun (WGS) entry which is preliminary data.</text>
</comment>
<evidence type="ECO:0000313" key="7">
    <source>
        <dbReference type="EMBL" id="RKR86300.1"/>
    </source>
</evidence>
<evidence type="ECO:0000256" key="3">
    <source>
        <dbReference type="ARBA" id="ARBA00023295"/>
    </source>
</evidence>
<dbReference type="GO" id="GO:0006080">
    <property type="term" value="P:substituted mannan metabolic process"/>
    <property type="evidence" value="ECO:0007669"/>
    <property type="project" value="InterPro"/>
</dbReference>
<dbReference type="GO" id="GO:0016985">
    <property type="term" value="F:mannan endo-1,4-beta-mannosidase activity"/>
    <property type="evidence" value="ECO:0007669"/>
    <property type="project" value="InterPro"/>
</dbReference>
<evidence type="ECO:0000259" key="6">
    <source>
        <dbReference type="PROSITE" id="PS51764"/>
    </source>
</evidence>
<organism evidence="7 8">
    <name type="scientific">Micromonospora pisi</name>
    <dbReference type="NCBI Taxonomy" id="589240"/>
    <lineage>
        <taxon>Bacteria</taxon>
        <taxon>Bacillati</taxon>
        <taxon>Actinomycetota</taxon>
        <taxon>Actinomycetes</taxon>
        <taxon>Micromonosporales</taxon>
        <taxon>Micromonosporaceae</taxon>
        <taxon>Micromonospora</taxon>
    </lineage>
</organism>